<keyword evidence="3" id="KW-1185">Reference proteome</keyword>
<evidence type="ECO:0000313" key="3">
    <source>
        <dbReference type="Proteomes" id="UP001234989"/>
    </source>
</evidence>
<evidence type="ECO:0000259" key="1">
    <source>
        <dbReference type="PROSITE" id="PS50994"/>
    </source>
</evidence>
<dbReference type="SUPFAM" id="SSF53098">
    <property type="entry name" value="Ribonuclease H-like"/>
    <property type="match status" value="1"/>
</dbReference>
<dbReference type="EMBL" id="CP133615">
    <property type="protein sequence ID" value="WMV24395.1"/>
    <property type="molecule type" value="Genomic_DNA"/>
</dbReference>
<dbReference type="Proteomes" id="UP001234989">
    <property type="component" value="Chromosome 4"/>
</dbReference>
<feature type="domain" description="Integrase catalytic" evidence="1">
    <location>
        <begin position="6"/>
        <end position="170"/>
    </location>
</feature>
<evidence type="ECO:0000313" key="2">
    <source>
        <dbReference type="EMBL" id="WMV24395.1"/>
    </source>
</evidence>
<dbReference type="InterPro" id="IPR041577">
    <property type="entry name" value="RT_RNaseH_2"/>
</dbReference>
<name>A0AAF0QL60_SOLVR</name>
<protein>
    <recommendedName>
        <fullName evidence="1">Integrase catalytic domain-containing protein</fullName>
    </recommendedName>
</protein>
<dbReference type="SUPFAM" id="SSF56672">
    <property type="entry name" value="DNA/RNA polymerases"/>
    <property type="match status" value="1"/>
</dbReference>
<dbReference type="Gene3D" id="3.30.420.10">
    <property type="entry name" value="Ribonuclease H-like superfamily/Ribonuclease H"/>
    <property type="match status" value="1"/>
</dbReference>
<sequence length="170" mass="19290">MKMDAVKSWPRPLTPSDIRSFLGLAEACEKSFQKLKDRLTSALVLTLSEGTDDFVVYCDASRIGLGCVLMKNGKVIAYSSRQLKFWKSFQKGIGTKVKLSTTFHPQIDGQVERTIQTLEDMLRACVNDFKGNWDDHLPLIEFAYNNSNHSSIDMALFEALYSRRCRSPIE</sequence>
<reference evidence="2" key="1">
    <citation type="submission" date="2023-08" db="EMBL/GenBank/DDBJ databases">
        <title>A de novo genome assembly of Solanum verrucosum Schlechtendal, a Mexican diploid species geographically isolated from the other diploid A-genome species in potato relatives.</title>
        <authorList>
            <person name="Hosaka K."/>
        </authorList>
    </citation>
    <scope>NUCLEOTIDE SEQUENCE</scope>
    <source>
        <tissue evidence="2">Young leaves</tissue>
    </source>
</reference>
<dbReference type="InterPro" id="IPR043502">
    <property type="entry name" value="DNA/RNA_pol_sf"/>
</dbReference>
<dbReference type="PROSITE" id="PS50994">
    <property type="entry name" value="INTEGRASE"/>
    <property type="match status" value="1"/>
</dbReference>
<dbReference type="InterPro" id="IPR036397">
    <property type="entry name" value="RNaseH_sf"/>
</dbReference>
<dbReference type="InterPro" id="IPR012337">
    <property type="entry name" value="RNaseH-like_sf"/>
</dbReference>
<dbReference type="GO" id="GO:0015074">
    <property type="term" value="P:DNA integration"/>
    <property type="evidence" value="ECO:0007669"/>
    <property type="project" value="InterPro"/>
</dbReference>
<dbReference type="Pfam" id="PF17919">
    <property type="entry name" value="RT_RNaseH_2"/>
    <property type="match status" value="1"/>
</dbReference>
<proteinExistence type="predicted"/>
<dbReference type="PANTHER" id="PTHR34072:SF52">
    <property type="entry name" value="RIBONUCLEASE H"/>
    <property type="match status" value="1"/>
</dbReference>
<dbReference type="InterPro" id="IPR001584">
    <property type="entry name" value="Integrase_cat-core"/>
</dbReference>
<accession>A0AAF0QL60</accession>
<dbReference type="AlphaFoldDB" id="A0AAF0QL60"/>
<dbReference type="GO" id="GO:0003676">
    <property type="term" value="F:nucleic acid binding"/>
    <property type="evidence" value="ECO:0007669"/>
    <property type="project" value="InterPro"/>
</dbReference>
<gene>
    <name evidence="2" type="ORF">MTR67_017780</name>
</gene>
<dbReference type="PANTHER" id="PTHR34072">
    <property type="entry name" value="ENZYMATIC POLYPROTEIN-RELATED"/>
    <property type="match status" value="1"/>
</dbReference>
<organism evidence="2 3">
    <name type="scientific">Solanum verrucosum</name>
    <dbReference type="NCBI Taxonomy" id="315347"/>
    <lineage>
        <taxon>Eukaryota</taxon>
        <taxon>Viridiplantae</taxon>
        <taxon>Streptophyta</taxon>
        <taxon>Embryophyta</taxon>
        <taxon>Tracheophyta</taxon>
        <taxon>Spermatophyta</taxon>
        <taxon>Magnoliopsida</taxon>
        <taxon>eudicotyledons</taxon>
        <taxon>Gunneridae</taxon>
        <taxon>Pentapetalae</taxon>
        <taxon>asterids</taxon>
        <taxon>lamiids</taxon>
        <taxon>Solanales</taxon>
        <taxon>Solanaceae</taxon>
        <taxon>Solanoideae</taxon>
        <taxon>Solaneae</taxon>
        <taxon>Solanum</taxon>
    </lineage>
</organism>